<sequence>MSRLPDNGTCDGATALPSLAPPTELLAALNLDHSVHGVALQAGQLLTQDTSSACSIADTTEAPGAVAQSPTLGRLDLVVALVSQSVQPPLVSAMELLPTLPAPPFTMANPAAPVDPLELVMLAMPPLPHRPTTATSLSPTVQATVESDQNSISSRPMHLLQSARSPSMVLGFGYTGQAPD</sequence>
<evidence type="ECO:0000313" key="1">
    <source>
        <dbReference type="EMBL" id="EGZ09852.1"/>
    </source>
</evidence>
<reference evidence="1 2" key="1">
    <citation type="journal article" date="2006" name="Science">
        <title>Phytophthora genome sequences uncover evolutionary origins and mechanisms of pathogenesis.</title>
        <authorList>
            <person name="Tyler B.M."/>
            <person name="Tripathy S."/>
            <person name="Zhang X."/>
            <person name="Dehal P."/>
            <person name="Jiang R.H."/>
            <person name="Aerts A."/>
            <person name="Arredondo F.D."/>
            <person name="Baxter L."/>
            <person name="Bensasson D."/>
            <person name="Beynon J.L."/>
            <person name="Chapman J."/>
            <person name="Damasceno C.M."/>
            <person name="Dorrance A.E."/>
            <person name="Dou D."/>
            <person name="Dickerman A.W."/>
            <person name="Dubchak I.L."/>
            <person name="Garbelotto M."/>
            <person name="Gijzen M."/>
            <person name="Gordon S.G."/>
            <person name="Govers F."/>
            <person name="Grunwald N.J."/>
            <person name="Huang W."/>
            <person name="Ivors K.L."/>
            <person name="Jones R.W."/>
            <person name="Kamoun S."/>
            <person name="Krampis K."/>
            <person name="Lamour K.H."/>
            <person name="Lee M.K."/>
            <person name="McDonald W.H."/>
            <person name="Medina M."/>
            <person name="Meijer H.J."/>
            <person name="Nordberg E.K."/>
            <person name="Maclean D.J."/>
            <person name="Ospina-Giraldo M.D."/>
            <person name="Morris P.F."/>
            <person name="Phuntumart V."/>
            <person name="Putnam N.H."/>
            <person name="Rash S."/>
            <person name="Rose J.K."/>
            <person name="Sakihama Y."/>
            <person name="Salamov A.A."/>
            <person name="Savidor A."/>
            <person name="Scheuring C.F."/>
            <person name="Smith B.M."/>
            <person name="Sobral B.W."/>
            <person name="Terry A."/>
            <person name="Torto-Alalibo T.A."/>
            <person name="Win J."/>
            <person name="Xu Z."/>
            <person name="Zhang H."/>
            <person name="Grigoriev I.V."/>
            <person name="Rokhsar D.S."/>
            <person name="Boore J.L."/>
        </authorList>
    </citation>
    <scope>NUCLEOTIDE SEQUENCE [LARGE SCALE GENOMIC DNA]</scope>
    <source>
        <strain evidence="1 2">P6497</strain>
    </source>
</reference>
<dbReference type="RefSeq" id="XP_009534713.1">
    <property type="nucleotide sequence ID" value="XM_009536418.1"/>
</dbReference>
<organism evidence="1 2">
    <name type="scientific">Phytophthora sojae (strain P6497)</name>
    <name type="common">Soybean stem and root rot agent</name>
    <name type="synonym">Phytophthora megasperma f. sp. glycines</name>
    <dbReference type="NCBI Taxonomy" id="1094619"/>
    <lineage>
        <taxon>Eukaryota</taxon>
        <taxon>Sar</taxon>
        <taxon>Stramenopiles</taxon>
        <taxon>Oomycota</taxon>
        <taxon>Peronosporomycetes</taxon>
        <taxon>Peronosporales</taxon>
        <taxon>Peronosporaceae</taxon>
        <taxon>Phytophthora</taxon>
    </lineage>
</organism>
<dbReference type="EMBL" id="JH159159">
    <property type="protein sequence ID" value="EGZ09852.1"/>
    <property type="molecule type" value="Genomic_DNA"/>
</dbReference>
<protein>
    <submittedName>
        <fullName evidence="1">Uncharacterized protein</fullName>
    </submittedName>
</protein>
<evidence type="ECO:0000313" key="2">
    <source>
        <dbReference type="Proteomes" id="UP000002640"/>
    </source>
</evidence>
<dbReference type="KEGG" id="psoj:PHYSODRAFT_305225"/>
<accession>G5A2G1</accession>
<keyword evidence="2" id="KW-1185">Reference proteome</keyword>
<dbReference type="InParanoid" id="G5A2G1"/>
<gene>
    <name evidence="1" type="ORF">PHYSODRAFT_305225</name>
</gene>
<dbReference type="AlphaFoldDB" id="G5A2G1"/>
<dbReference type="Proteomes" id="UP000002640">
    <property type="component" value="Unassembled WGS sequence"/>
</dbReference>
<name>G5A2G1_PHYSP</name>
<dbReference type="GeneID" id="20642527"/>
<proteinExistence type="predicted"/>